<dbReference type="Proteomes" id="UP000215767">
    <property type="component" value="Unassembled WGS sequence"/>
</dbReference>
<dbReference type="OrthoDB" id="9800236at2"/>
<comment type="caution">
    <text evidence="1">The sequence shown here is derived from an EMBL/GenBank/DDBJ whole genome shotgun (WGS) entry which is preliminary data.</text>
</comment>
<evidence type="ECO:0008006" key="3">
    <source>
        <dbReference type="Google" id="ProtNLM"/>
    </source>
</evidence>
<organism evidence="1 2">
    <name type="scientific">Bordetella genomosp. 11</name>
    <dbReference type="NCBI Taxonomy" id="1416808"/>
    <lineage>
        <taxon>Bacteria</taxon>
        <taxon>Pseudomonadati</taxon>
        <taxon>Pseudomonadota</taxon>
        <taxon>Betaproteobacteria</taxon>
        <taxon>Burkholderiales</taxon>
        <taxon>Alcaligenaceae</taxon>
        <taxon>Bordetella</taxon>
    </lineage>
</organism>
<accession>A0A261UYN3</accession>
<sequence>MGRGNPSLADYRDVFDEMVGGVVSKLRKPGMRAEFSFRFYGGWFESVSGDPTDLHNMVVQCISAHPRQLSGQRLNFNIAYAPLFRGEMRFEATLRTEAWNRPEGKVSDLATCMRATGSDRCPAVQTLKCWIRGKCPESDCPGLLRDVASRRGQKLVDTLLVADAVIAGSSGLYDQVVILSADEDLLPGLLFQSNRKCTMALARLNYSSRVGRYDRMLQLEGVDIHDL</sequence>
<name>A0A261UYN3_9BORD</name>
<keyword evidence="2" id="KW-1185">Reference proteome</keyword>
<reference evidence="2" key="1">
    <citation type="submission" date="2017-05" db="EMBL/GenBank/DDBJ databases">
        <title>Complete and WGS of Bordetella genogroups.</title>
        <authorList>
            <person name="Spilker T."/>
            <person name="Lipuma J."/>
        </authorList>
    </citation>
    <scope>NUCLEOTIDE SEQUENCE [LARGE SCALE GENOMIC DNA]</scope>
    <source>
        <strain evidence="2">AU8856</strain>
    </source>
</reference>
<protein>
    <recommendedName>
        <fullName evidence="3">NYN domain-containing protein</fullName>
    </recommendedName>
</protein>
<dbReference type="EMBL" id="NEVS01000001">
    <property type="protein sequence ID" value="OZI66711.1"/>
    <property type="molecule type" value="Genomic_DNA"/>
</dbReference>
<dbReference type="RefSeq" id="WP_094839913.1">
    <property type="nucleotide sequence ID" value="NZ_NEVS01000001.1"/>
</dbReference>
<dbReference type="AlphaFoldDB" id="A0A261UYN3"/>
<evidence type="ECO:0000313" key="2">
    <source>
        <dbReference type="Proteomes" id="UP000215767"/>
    </source>
</evidence>
<evidence type="ECO:0000313" key="1">
    <source>
        <dbReference type="EMBL" id="OZI66711.1"/>
    </source>
</evidence>
<proteinExistence type="predicted"/>
<gene>
    <name evidence="1" type="ORF">CAL28_03025</name>
</gene>